<evidence type="ECO:0000256" key="2">
    <source>
        <dbReference type="ARBA" id="ARBA00012438"/>
    </source>
</evidence>
<accession>A0ABW2DFU0</accession>
<dbReference type="Gene3D" id="3.30.450.20">
    <property type="entry name" value="PAS domain"/>
    <property type="match status" value="3"/>
</dbReference>
<dbReference type="InterPro" id="IPR000014">
    <property type="entry name" value="PAS"/>
</dbReference>
<dbReference type="SUPFAM" id="SSF55874">
    <property type="entry name" value="ATPase domain of HSP90 chaperone/DNA topoisomerase II/histidine kinase"/>
    <property type="match status" value="1"/>
</dbReference>
<organism evidence="9 10">
    <name type="scientific">Rufibacter roseus</name>
    <dbReference type="NCBI Taxonomy" id="1567108"/>
    <lineage>
        <taxon>Bacteria</taxon>
        <taxon>Pseudomonadati</taxon>
        <taxon>Bacteroidota</taxon>
        <taxon>Cytophagia</taxon>
        <taxon>Cytophagales</taxon>
        <taxon>Hymenobacteraceae</taxon>
        <taxon>Rufibacter</taxon>
    </lineage>
</organism>
<dbReference type="SMART" id="SM00091">
    <property type="entry name" value="PAS"/>
    <property type="match status" value="3"/>
</dbReference>
<keyword evidence="5" id="KW-0418">Kinase</keyword>
<dbReference type="Gene3D" id="1.10.287.130">
    <property type="match status" value="1"/>
</dbReference>
<dbReference type="PRINTS" id="PR00344">
    <property type="entry name" value="BCTRLSENSOR"/>
</dbReference>
<dbReference type="PROSITE" id="PS50109">
    <property type="entry name" value="HIS_KIN"/>
    <property type="match status" value="1"/>
</dbReference>
<dbReference type="InterPro" id="IPR003594">
    <property type="entry name" value="HATPase_dom"/>
</dbReference>
<evidence type="ECO:0000259" key="6">
    <source>
        <dbReference type="PROSITE" id="PS50109"/>
    </source>
</evidence>
<dbReference type="Proteomes" id="UP001596405">
    <property type="component" value="Unassembled WGS sequence"/>
</dbReference>
<dbReference type="Pfam" id="PF08447">
    <property type="entry name" value="PAS_3"/>
    <property type="match status" value="2"/>
</dbReference>
<keyword evidence="10" id="KW-1185">Reference proteome</keyword>
<dbReference type="SMART" id="SM00086">
    <property type="entry name" value="PAC"/>
    <property type="match status" value="2"/>
</dbReference>
<dbReference type="InterPro" id="IPR036890">
    <property type="entry name" value="HATPase_C_sf"/>
</dbReference>
<dbReference type="InterPro" id="IPR035965">
    <property type="entry name" value="PAS-like_dom_sf"/>
</dbReference>
<dbReference type="PROSITE" id="PS50112">
    <property type="entry name" value="PAS"/>
    <property type="match status" value="3"/>
</dbReference>
<evidence type="ECO:0000259" key="8">
    <source>
        <dbReference type="PROSITE" id="PS50113"/>
    </source>
</evidence>
<dbReference type="InterPro" id="IPR013655">
    <property type="entry name" value="PAS_fold_3"/>
</dbReference>
<dbReference type="RefSeq" id="WP_066625349.1">
    <property type="nucleotide sequence ID" value="NZ_JBHSYQ010000003.1"/>
</dbReference>
<evidence type="ECO:0000256" key="1">
    <source>
        <dbReference type="ARBA" id="ARBA00000085"/>
    </source>
</evidence>
<sequence length="624" mass="71456">MPSDLHLLTAVIDTIDEGVVIQNQRGEYLELNQQAAHLLQLTREQLLGKTPIQSFWGLIKEDGSPFPFEKLPNQITLQTGQPQKDILIGVTVANKVEAWVKTKSRKLTVQGHEYILTTFLDVTEQYTLADELWFSEARWQLAVDGSELGVWDWDGERNVAYFSPTWKSMLGYQDHEIPNDIEEWKNRIHPDDHDRVMGIIKELYQGKSPAYHIEHRLRCKDGTYKWILTSGKAITRNSKGLLTRLVGTHRDVHAGKVLQEQLRLSEQKLSKTFQFSSVGLALVSPTGEVLDANPALCQILGYTKEELLHLDFQQLTHPDDIEPNTENIRKLLNKEIESYQVEKRYIHKNKQIIWGILSISLIWDSYGTPSFFVSQLIDITHTKKLISDLEANNNTLYITSQDLKSKIRQLEEFNRIVSHNLRGPASNIQLLLDMLPVKVPGTLESPTFKMLQKSSETLNSTLADLMTILEVRMNKNIAFDHCQFKQTLEKVYALLQAQIINKNVKIEEKLEQEYIHYPSVYLESILYNLLSNAIKYSQLEVLPVIKIHTYVQNGETILTVKDNGLGINLDRHRNDIFKLKKVFHKGFDSRGVGLFIVKNQLETLGGSISVKSKPMAGSKFTVKF</sequence>
<name>A0ABW2DFU0_9BACT</name>
<dbReference type="NCBIfam" id="TIGR00229">
    <property type="entry name" value="sensory_box"/>
    <property type="match status" value="2"/>
</dbReference>
<keyword evidence="3" id="KW-0597">Phosphoprotein</keyword>
<dbReference type="CDD" id="cd00130">
    <property type="entry name" value="PAS"/>
    <property type="match status" value="2"/>
</dbReference>
<dbReference type="Pfam" id="PF13188">
    <property type="entry name" value="PAS_8"/>
    <property type="match status" value="1"/>
</dbReference>
<dbReference type="SMART" id="SM00387">
    <property type="entry name" value="HATPase_c"/>
    <property type="match status" value="1"/>
</dbReference>
<feature type="domain" description="PAC" evidence="8">
    <location>
        <begin position="339"/>
        <end position="391"/>
    </location>
</feature>
<evidence type="ECO:0000256" key="3">
    <source>
        <dbReference type="ARBA" id="ARBA00022553"/>
    </source>
</evidence>
<dbReference type="PANTHER" id="PTHR43304">
    <property type="entry name" value="PHYTOCHROME-LIKE PROTEIN CPH1"/>
    <property type="match status" value="1"/>
</dbReference>
<feature type="domain" description="PAC" evidence="8">
    <location>
        <begin position="211"/>
        <end position="264"/>
    </location>
</feature>
<dbReference type="InterPro" id="IPR000700">
    <property type="entry name" value="PAS-assoc_C"/>
</dbReference>
<feature type="domain" description="Histidine kinase" evidence="6">
    <location>
        <begin position="416"/>
        <end position="624"/>
    </location>
</feature>
<evidence type="ECO:0000256" key="4">
    <source>
        <dbReference type="ARBA" id="ARBA00022679"/>
    </source>
</evidence>
<dbReference type="PROSITE" id="PS50113">
    <property type="entry name" value="PAC"/>
    <property type="match status" value="2"/>
</dbReference>
<dbReference type="InterPro" id="IPR005467">
    <property type="entry name" value="His_kinase_dom"/>
</dbReference>
<dbReference type="Pfam" id="PF02518">
    <property type="entry name" value="HATPase_c"/>
    <property type="match status" value="1"/>
</dbReference>
<comment type="catalytic activity">
    <reaction evidence="1">
        <text>ATP + protein L-histidine = ADP + protein N-phospho-L-histidine.</text>
        <dbReference type="EC" id="2.7.13.3"/>
    </reaction>
</comment>
<dbReference type="SUPFAM" id="SSF47384">
    <property type="entry name" value="Homodimeric domain of signal transducing histidine kinase"/>
    <property type="match status" value="1"/>
</dbReference>
<evidence type="ECO:0000259" key="7">
    <source>
        <dbReference type="PROSITE" id="PS50112"/>
    </source>
</evidence>
<dbReference type="Gene3D" id="3.30.565.10">
    <property type="entry name" value="Histidine kinase-like ATPase, C-terminal domain"/>
    <property type="match status" value="1"/>
</dbReference>
<feature type="domain" description="PAS" evidence="7">
    <location>
        <begin position="265"/>
        <end position="335"/>
    </location>
</feature>
<comment type="caution">
    <text evidence="9">The sequence shown here is derived from an EMBL/GenBank/DDBJ whole genome shotgun (WGS) entry which is preliminary data.</text>
</comment>
<protein>
    <recommendedName>
        <fullName evidence="2">histidine kinase</fullName>
        <ecNumber evidence="2">2.7.13.3</ecNumber>
    </recommendedName>
</protein>
<dbReference type="InterPro" id="IPR001610">
    <property type="entry name" value="PAC"/>
</dbReference>
<feature type="domain" description="PAS" evidence="7">
    <location>
        <begin position="4"/>
        <end position="55"/>
    </location>
</feature>
<reference evidence="10" key="1">
    <citation type="journal article" date="2019" name="Int. J. Syst. Evol. Microbiol.">
        <title>The Global Catalogue of Microorganisms (GCM) 10K type strain sequencing project: providing services to taxonomists for standard genome sequencing and annotation.</title>
        <authorList>
            <consortium name="The Broad Institute Genomics Platform"/>
            <consortium name="The Broad Institute Genome Sequencing Center for Infectious Disease"/>
            <person name="Wu L."/>
            <person name="Ma J."/>
        </authorList>
    </citation>
    <scope>NUCLEOTIDE SEQUENCE [LARGE SCALE GENOMIC DNA]</scope>
    <source>
        <strain evidence="10">CGMCC 4.7393</strain>
    </source>
</reference>
<keyword evidence="4" id="KW-0808">Transferase</keyword>
<evidence type="ECO:0000313" key="9">
    <source>
        <dbReference type="EMBL" id="MFC6996500.1"/>
    </source>
</evidence>
<gene>
    <name evidence="9" type="ORF">ACFQHR_02635</name>
</gene>
<evidence type="ECO:0000256" key="5">
    <source>
        <dbReference type="ARBA" id="ARBA00022777"/>
    </source>
</evidence>
<dbReference type="EMBL" id="JBHSYQ010000003">
    <property type="protein sequence ID" value="MFC6996500.1"/>
    <property type="molecule type" value="Genomic_DNA"/>
</dbReference>
<dbReference type="SUPFAM" id="SSF55785">
    <property type="entry name" value="PYP-like sensor domain (PAS domain)"/>
    <property type="match status" value="3"/>
</dbReference>
<dbReference type="EC" id="2.7.13.3" evidence="2"/>
<dbReference type="PANTHER" id="PTHR43304:SF1">
    <property type="entry name" value="PAC DOMAIN-CONTAINING PROTEIN"/>
    <property type="match status" value="1"/>
</dbReference>
<feature type="domain" description="PAS" evidence="7">
    <location>
        <begin position="135"/>
        <end position="207"/>
    </location>
</feature>
<dbReference type="InterPro" id="IPR004358">
    <property type="entry name" value="Sig_transdc_His_kin-like_C"/>
</dbReference>
<dbReference type="InterPro" id="IPR052162">
    <property type="entry name" value="Sensor_kinase/Photoreceptor"/>
</dbReference>
<proteinExistence type="predicted"/>
<evidence type="ECO:0000313" key="10">
    <source>
        <dbReference type="Proteomes" id="UP001596405"/>
    </source>
</evidence>
<dbReference type="InterPro" id="IPR036097">
    <property type="entry name" value="HisK_dim/P_sf"/>
</dbReference>